<evidence type="ECO:0008006" key="4">
    <source>
        <dbReference type="Google" id="ProtNLM"/>
    </source>
</evidence>
<dbReference type="EMBL" id="FNGA01000002">
    <property type="protein sequence ID" value="SDK96491.1"/>
    <property type="molecule type" value="Genomic_DNA"/>
</dbReference>
<reference evidence="2" key="1">
    <citation type="submission" date="2016-10" db="EMBL/GenBank/DDBJ databases">
        <authorList>
            <person name="de Groot N.N."/>
        </authorList>
    </citation>
    <scope>NUCLEOTIDE SEQUENCE [LARGE SCALE GENOMIC DNA]</scope>
    <source>
        <strain evidence="2">DSM 16995</strain>
    </source>
</reference>
<dbReference type="AlphaFoldDB" id="A0A1G9LS00"/>
<accession>A0A1G9LS00</accession>
<name>A0A1G9LS00_9BACT</name>
<dbReference type="EMBL" id="FNGA01000008">
    <property type="protein sequence ID" value="SDL64683.1"/>
    <property type="molecule type" value="Genomic_DNA"/>
</dbReference>
<evidence type="ECO:0000313" key="1">
    <source>
        <dbReference type="EMBL" id="SDK96491.1"/>
    </source>
</evidence>
<evidence type="ECO:0000313" key="3">
    <source>
        <dbReference type="Proteomes" id="UP000199053"/>
    </source>
</evidence>
<evidence type="ECO:0000313" key="2">
    <source>
        <dbReference type="EMBL" id="SDL64683.1"/>
    </source>
</evidence>
<proteinExistence type="predicted"/>
<gene>
    <name evidence="1" type="ORF">SAMN05660337_1864</name>
    <name evidence="2" type="ORF">SAMN05660337_3497</name>
</gene>
<dbReference type="Proteomes" id="UP000199053">
    <property type="component" value="Unassembled WGS sequence"/>
</dbReference>
<dbReference type="OrthoDB" id="5422881at2"/>
<keyword evidence="3" id="KW-1185">Reference proteome</keyword>
<organism evidence="2 3">
    <name type="scientific">Maridesulfovibrio ferrireducens</name>
    <dbReference type="NCBI Taxonomy" id="246191"/>
    <lineage>
        <taxon>Bacteria</taxon>
        <taxon>Pseudomonadati</taxon>
        <taxon>Thermodesulfobacteriota</taxon>
        <taxon>Desulfovibrionia</taxon>
        <taxon>Desulfovibrionales</taxon>
        <taxon>Desulfovibrionaceae</taxon>
        <taxon>Maridesulfovibrio</taxon>
    </lineage>
</organism>
<reference evidence="3" key="2">
    <citation type="submission" date="2016-10" db="EMBL/GenBank/DDBJ databases">
        <authorList>
            <person name="Varghese N."/>
            <person name="Submissions S."/>
        </authorList>
    </citation>
    <scope>NUCLEOTIDE SEQUENCE [LARGE SCALE GENOMIC DNA]</scope>
    <source>
        <strain evidence="3">DSM 16995</strain>
    </source>
</reference>
<dbReference type="RefSeq" id="WP_092160325.1">
    <property type="nucleotide sequence ID" value="NZ_FNGA01000002.1"/>
</dbReference>
<protein>
    <recommendedName>
        <fullName evidence="4">Transcriptional regulator, AlpA family</fullName>
    </recommendedName>
</protein>
<sequence>MPTKKSNDSSGADLKILHQTLPPIIARKDVQLYLGGLISSGYLANLDSQGRGPKSIKSGRRVAYLRGDLITWLESWLQG</sequence>